<dbReference type="PANTHER" id="PTHR11707">
    <property type="entry name" value="L-ASPARAGINASE"/>
    <property type="match status" value="1"/>
</dbReference>
<dbReference type="InterPro" id="IPR041725">
    <property type="entry name" value="L-asparaginase_I"/>
</dbReference>
<dbReference type="InterPro" id="IPR040919">
    <property type="entry name" value="Asparaginase_C"/>
</dbReference>
<evidence type="ECO:0000313" key="8">
    <source>
        <dbReference type="Proteomes" id="UP001174909"/>
    </source>
</evidence>
<dbReference type="GO" id="GO:0004067">
    <property type="term" value="F:asparaginase activity"/>
    <property type="evidence" value="ECO:0007669"/>
    <property type="project" value="UniProtKB-UniRule"/>
</dbReference>
<evidence type="ECO:0000256" key="1">
    <source>
        <dbReference type="ARBA" id="ARBA00012920"/>
    </source>
</evidence>
<dbReference type="Pfam" id="PF00710">
    <property type="entry name" value="Asparaginase"/>
    <property type="match status" value="1"/>
</dbReference>
<dbReference type="InterPro" id="IPR027474">
    <property type="entry name" value="L-asparaginase_N"/>
</dbReference>
<proteinExistence type="predicted"/>
<keyword evidence="8" id="KW-1185">Reference proteome</keyword>
<dbReference type="GO" id="GO:0009066">
    <property type="term" value="P:aspartate family amino acid metabolic process"/>
    <property type="evidence" value="ECO:0007669"/>
    <property type="project" value="UniProtKB-ARBA"/>
</dbReference>
<feature type="domain" description="L-asparaginase N-terminal" evidence="5">
    <location>
        <begin position="91"/>
        <end position="231"/>
    </location>
</feature>
<reference evidence="7" key="1">
    <citation type="submission" date="2023-03" db="EMBL/GenBank/DDBJ databases">
        <authorList>
            <person name="Steffen K."/>
            <person name="Cardenas P."/>
        </authorList>
    </citation>
    <scope>NUCLEOTIDE SEQUENCE</scope>
</reference>
<dbReference type="PIRSF" id="PIRSF001220">
    <property type="entry name" value="L-ASNase_gatD"/>
    <property type="match status" value="1"/>
</dbReference>
<evidence type="ECO:0000259" key="5">
    <source>
        <dbReference type="Pfam" id="PF00710"/>
    </source>
</evidence>
<dbReference type="Gene3D" id="3.40.50.1170">
    <property type="entry name" value="L-asparaginase, N-terminal domain"/>
    <property type="match status" value="1"/>
</dbReference>
<dbReference type="Gene3D" id="3.40.50.40">
    <property type="match status" value="1"/>
</dbReference>
<evidence type="ECO:0000259" key="6">
    <source>
        <dbReference type="Pfam" id="PF17763"/>
    </source>
</evidence>
<sequence length="420" mass="46019">MTRKELPQAGLTLMIYAHACTLHTRLACLLFHPGYDWHTLGSLQTKIKTYPTLYDKDYCITTDDKHCFEPFQPIPLPFVRDSKHRVLYCITEYDPLMDSCNMNMDDWAKLARDIEKHYEQFDGFVILHGTDTMCYTASALSFMLENLGKPVILTGAQLPLSETRSDAHGNMLGALLMAGSGYAHIPEVCIYFGHQLLRGNRTSKTSATSFSPYSSPNLPTLATLGMNVSIAGHHARCRDLKFKAHSAMCPDVGTLTLFPGMTPQLVETFLQPPLKGAVLQTYGAGHFPTQRPLLDKVAQACGRGVVVVNCSQCPHGTTHTASECCLQELCELGVVSGADLTVEAALTKLSFLLGQTHLSVHDVRKRMEEDLRGEMTVESCTLTAAVYSKGTVESCSKGTASNGLHPDGEQSNAITTNHQS</sequence>
<dbReference type="PANTHER" id="PTHR11707:SF28">
    <property type="entry name" value="60 KDA LYSOPHOSPHOLIPASE"/>
    <property type="match status" value="1"/>
</dbReference>
<dbReference type="FunFam" id="3.40.50.40:FF:000001">
    <property type="entry name" value="L-asparaginase 1"/>
    <property type="match status" value="1"/>
</dbReference>
<feature type="domain" description="Asparaginase/glutaminase C-terminal" evidence="6">
    <location>
        <begin position="252"/>
        <end position="366"/>
    </location>
</feature>
<dbReference type="EC" id="3.5.1.1" evidence="1"/>
<accession>A0AA35S1B5</accession>
<dbReference type="InterPro" id="IPR027473">
    <property type="entry name" value="L-asparaginase_C"/>
</dbReference>
<dbReference type="EMBL" id="CASHTH010001798">
    <property type="protein sequence ID" value="CAI8020076.1"/>
    <property type="molecule type" value="Genomic_DNA"/>
</dbReference>
<evidence type="ECO:0000256" key="4">
    <source>
        <dbReference type="SAM" id="MobiDB-lite"/>
    </source>
</evidence>
<dbReference type="CDD" id="cd08963">
    <property type="entry name" value="L-asparaginase_I"/>
    <property type="match status" value="1"/>
</dbReference>
<dbReference type="InterPro" id="IPR006034">
    <property type="entry name" value="Asparaginase/glutaminase-like"/>
</dbReference>
<dbReference type="SMART" id="SM00870">
    <property type="entry name" value="Asparaginase"/>
    <property type="match status" value="1"/>
</dbReference>
<name>A0AA35S1B5_GEOBA</name>
<feature type="compositionally biased region" description="Polar residues" evidence="4">
    <location>
        <begin position="409"/>
        <end position="420"/>
    </location>
</feature>
<dbReference type="AlphaFoldDB" id="A0AA35S1B5"/>
<evidence type="ECO:0000313" key="7">
    <source>
        <dbReference type="EMBL" id="CAI8020076.1"/>
    </source>
</evidence>
<dbReference type="Pfam" id="PF17763">
    <property type="entry name" value="Asparaginase_C"/>
    <property type="match status" value="1"/>
</dbReference>
<dbReference type="InterPro" id="IPR027475">
    <property type="entry name" value="Asparaginase/glutaminase_AS2"/>
</dbReference>
<dbReference type="PRINTS" id="PR00139">
    <property type="entry name" value="ASNGLNASE"/>
</dbReference>
<evidence type="ECO:0000256" key="2">
    <source>
        <dbReference type="ARBA" id="ARBA00022801"/>
    </source>
</evidence>
<feature type="active site" evidence="3">
    <location>
        <position position="130"/>
    </location>
</feature>
<gene>
    <name evidence="7" type="ORF">GBAR_LOCUS12021</name>
</gene>
<feature type="region of interest" description="Disordered" evidence="4">
    <location>
        <begin position="398"/>
        <end position="420"/>
    </location>
</feature>
<dbReference type="Proteomes" id="UP001174909">
    <property type="component" value="Unassembled WGS sequence"/>
</dbReference>
<evidence type="ECO:0000256" key="3">
    <source>
        <dbReference type="PROSITE-ProRule" id="PRU10100"/>
    </source>
</evidence>
<dbReference type="PIRSF" id="PIRSF500176">
    <property type="entry name" value="L_ASNase"/>
    <property type="match status" value="1"/>
</dbReference>
<organism evidence="7 8">
    <name type="scientific">Geodia barretti</name>
    <name type="common">Barrett's horny sponge</name>
    <dbReference type="NCBI Taxonomy" id="519541"/>
    <lineage>
        <taxon>Eukaryota</taxon>
        <taxon>Metazoa</taxon>
        <taxon>Porifera</taxon>
        <taxon>Demospongiae</taxon>
        <taxon>Heteroscleromorpha</taxon>
        <taxon>Tetractinellida</taxon>
        <taxon>Astrophorina</taxon>
        <taxon>Geodiidae</taxon>
        <taxon>Geodia</taxon>
    </lineage>
</organism>
<dbReference type="PROSITE" id="PS00917">
    <property type="entry name" value="ASN_GLN_ASE_2"/>
    <property type="match status" value="1"/>
</dbReference>
<dbReference type="SUPFAM" id="SSF53774">
    <property type="entry name" value="Glutaminase/Asparaginase"/>
    <property type="match status" value="1"/>
</dbReference>
<protein>
    <recommendedName>
        <fullName evidence="1">asparaginase</fullName>
        <ecNumber evidence="1">3.5.1.1</ecNumber>
    </recommendedName>
</protein>
<dbReference type="InterPro" id="IPR037152">
    <property type="entry name" value="L-asparaginase_N_sf"/>
</dbReference>
<dbReference type="InterPro" id="IPR036152">
    <property type="entry name" value="Asp/glu_Ase-like_sf"/>
</dbReference>
<keyword evidence="2" id="KW-0378">Hydrolase</keyword>
<dbReference type="PROSITE" id="PS51732">
    <property type="entry name" value="ASN_GLN_ASE_3"/>
    <property type="match status" value="1"/>
</dbReference>
<comment type="caution">
    <text evidence="7">The sequence shown here is derived from an EMBL/GenBank/DDBJ whole genome shotgun (WGS) entry which is preliminary data.</text>
</comment>